<keyword evidence="2" id="KW-1185">Reference proteome</keyword>
<protein>
    <submittedName>
        <fullName evidence="1">Uncharacterized protein</fullName>
    </submittedName>
</protein>
<proteinExistence type="predicted"/>
<evidence type="ECO:0000313" key="2">
    <source>
        <dbReference type="Proteomes" id="UP000499080"/>
    </source>
</evidence>
<dbReference type="AlphaFoldDB" id="A0A4Y2AMJ7"/>
<gene>
    <name evidence="1" type="ORF">AVEN_83055_1</name>
</gene>
<comment type="caution">
    <text evidence="1">The sequence shown here is derived from an EMBL/GenBank/DDBJ whole genome shotgun (WGS) entry which is preliminary data.</text>
</comment>
<organism evidence="1 2">
    <name type="scientific">Araneus ventricosus</name>
    <name type="common">Orbweaver spider</name>
    <name type="synonym">Epeira ventricosa</name>
    <dbReference type="NCBI Taxonomy" id="182803"/>
    <lineage>
        <taxon>Eukaryota</taxon>
        <taxon>Metazoa</taxon>
        <taxon>Ecdysozoa</taxon>
        <taxon>Arthropoda</taxon>
        <taxon>Chelicerata</taxon>
        <taxon>Arachnida</taxon>
        <taxon>Araneae</taxon>
        <taxon>Araneomorphae</taxon>
        <taxon>Entelegynae</taxon>
        <taxon>Araneoidea</taxon>
        <taxon>Araneidae</taxon>
        <taxon>Araneus</taxon>
    </lineage>
</organism>
<evidence type="ECO:0000313" key="1">
    <source>
        <dbReference type="EMBL" id="GBL80960.1"/>
    </source>
</evidence>
<name>A0A4Y2AMJ7_ARAVE</name>
<dbReference type="Proteomes" id="UP000499080">
    <property type="component" value="Unassembled WGS sequence"/>
</dbReference>
<sequence length="148" mass="15944">MLHRRAPRVHEYELLPDKYAGTRFPCGYSNGRALGLSNSDNTYFLREGSGRGPMMGYCDSGLSTRAIAETVIQSPWLSRQGRAITSTLAIARAFSPSRLFLCCTVGESGVKPGTLDSSAIIFPILQADTELQSTSQEKGAAIVTCCSC</sequence>
<dbReference type="EMBL" id="BGPR01000024">
    <property type="protein sequence ID" value="GBL80960.1"/>
    <property type="molecule type" value="Genomic_DNA"/>
</dbReference>
<accession>A0A4Y2AMJ7</accession>
<reference evidence="1 2" key="1">
    <citation type="journal article" date="2019" name="Sci. Rep.">
        <title>Orb-weaving spider Araneus ventricosus genome elucidates the spidroin gene catalogue.</title>
        <authorList>
            <person name="Kono N."/>
            <person name="Nakamura H."/>
            <person name="Ohtoshi R."/>
            <person name="Moran D.A.P."/>
            <person name="Shinohara A."/>
            <person name="Yoshida Y."/>
            <person name="Fujiwara M."/>
            <person name="Mori M."/>
            <person name="Tomita M."/>
            <person name="Arakawa K."/>
        </authorList>
    </citation>
    <scope>NUCLEOTIDE SEQUENCE [LARGE SCALE GENOMIC DNA]</scope>
</reference>